<dbReference type="InterPro" id="IPR011322">
    <property type="entry name" value="N-reg_PII-like_a/b"/>
</dbReference>
<dbReference type="Gene3D" id="3.30.70.120">
    <property type="match status" value="1"/>
</dbReference>
<organism evidence="1 2">
    <name type="scientific">Dethiosulfatarculus sandiegensis</name>
    <dbReference type="NCBI Taxonomy" id="1429043"/>
    <lineage>
        <taxon>Bacteria</taxon>
        <taxon>Pseudomonadati</taxon>
        <taxon>Thermodesulfobacteriota</taxon>
        <taxon>Desulfarculia</taxon>
        <taxon>Desulfarculales</taxon>
        <taxon>Desulfarculaceae</taxon>
        <taxon>Dethiosulfatarculus</taxon>
    </lineage>
</organism>
<dbReference type="Proteomes" id="UP000032233">
    <property type="component" value="Unassembled WGS sequence"/>
</dbReference>
<dbReference type="PATRIC" id="fig|1429043.3.peg.5052"/>
<dbReference type="RefSeq" id="WP_044351915.1">
    <property type="nucleotide sequence ID" value="NZ_AZAC01000056.1"/>
</dbReference>
<dbReference type="InterPro" id="IPR015867">
    <property type="entry name" value="N-reg_PII/ATP_PRibTrfase_C"/>
</dbReference>
<dbReference type="Pfam" id="PF00543">
    <property type="entry name" value="P-II"/>
    <property type="match status" value="1"/>
</dbReference>
<dbReference type="EMBL" id="AZAC01000056">
    <property type="protein sequence ID" value="KIX11342.1"/>
    <property type="molecule type" value="Genomic_DNA"/>
</dbReference>
<gene>
    <name evidence="1" type="ORF">X474_23900</name>
</gene>
<dbReference type="GO" id="GO:0030234">
    <property type="term" value="F:enzyme regulator activity"/>
    <property type="evidence" value="ECO:0007669"/>
    <property type="project" value="InterPro"/>
</dbReference>
<accession>A0A0D2G8V7</accession>
<dbReference type="InterPro" id="IPR002187">
    <property type="entry name" value="N-reg_PII"/>
</dbReference>
<dbReference type="STRING" id="1429043.X474_23900"/>
<keyword evidence="2" id="KW-1185">Reference proteome</keyword>
<comment type="caution">
    <text evidence="1">The sequence shown here is derived from an EMBL/GenBank/DDBJ whole genome shotgun (WGS) entry which is preliminary data.</text>
</comment>
<protein>
    <submittedName>
        <fullName evidence="1">Nitrogen regulatory protein P-II</fullName>
    </submittedName>
</protein>
<evidence type="ECO:0000313" key="1">
    <source>
        <dbReference type="EMBL" id="KIX11342.1"/>
    </source>
</evidence>
<dbReference type="SMART" id="SM00938">
    <property type="entry name" value="P-II"/>
    <property type="match status" value="1"/>
</dbReference>
<evidence type="ECO:0000313" key="2">
    <source>
        <dbReference type="Proteomes" id="UP000032233"/>
    </source>
</evidence>
<sequence length="108" mass="11408">MPYKCLVAMLKPDLTEKVVQAAKKNGATGATIIPASGTGVHEANTFFGLTLDISTDVVIFVLPADDVEKIMATVREVGCFDQPGTGIAFVLPVEKATGLESQKNQAEK</sequence>
<dbReference type="PROSITE" id="PS51343">
    <property type="entry name" value="PII_GLNB_DOM"/>
    <property type="match status" value="1"/>
</dbReference>
<reference evidence="1 2" key="1">
    <citation type="submission" date="2013-11" db="EMBL/GenBank/DDBJ databases">
        <title>Metagenomic analysis of a methanogenic consortium involved in long chain n-alkane degradation.</title>
        <authorList>
            <person name="Davidova I.A."/>
            <person name="Callaghan A.V."/>
            <person name="Wawrik B."/>
            <person name="Pruitt S."/>
            <person name="Marks C."/>
            <person name="Duncan K.E."/>
            <person name="Suflita J.M."/>
        </authorList>
    </citation>
    <scope>NUCLEOTIDE SEQUENCE [LARGE SCALE GENOMIC DNA]</scope>
    <source>
        <strain evidence="1 2">SPR</strain>
    </source>
</reference>
<dbReference type="SUPFAM" id="SSF54913">
    <property type="entry name" value="GlnB-like"/>
    <property type="match status" value="1"/>
</dbReference>
<name>A0A0D2G8V7_9BACT</name>
<dbReference type="InParanoid" id="A0A0D2G8V7"/>
<dbReference type="OrthoDB" id="9803021at2"/>
<dbReference type="GO" id="GO:0006808">
    <property type="term" value="P:regulation of nitrogen utilization"/>
    <property type="evidence" value="ECO:0007669"/>
    <property type="project" value="InterPro"/>
</dbReference>
<dbReference type="AlphaFoldDB" id="A0A0D2G8V7"/>
<proteinExistence type="predicted"/>